<proteinExistence type="predicted"/>
<dbReference type="EMBL" id="CAJVPT010042783">
    <property type="protein sequence ID" value="CAG8730803.1"/>
    <property type="molecule type" value="Genomic_DNA"/>
</dbReference>
<gene>
    <name evidence="1" type="ORF">ACOLOM_LOCUS11620</name>
</gene>
<organism evidence="1 2">
    <name type="scientific">Acaulospora colombiana</name>
    <dbReference type="NCBI Taxonomy" id="27376"/>
    <lineage>
        <taxon>Eukaryota</taxon>
        <taxon>Fungi</taxon>
        <taxon>Fungi incertae sedis</taxon>
        <taxon>Mucoromycota</taxon>
        <taxon>Glomeromycotina</taxon>
        <taxon>Glomeromycetes</taxon>
        <taxon>Diversisporales</taxon>
        <taxon>Acaulosporaceae</taxon>
        <taxon>Acaulospora</taxon>
    </lineage>
</organism>
<comment type="caution">
    <text evidence="1">The sequence shown here is derived from an EMBL/GenBank/DDBJ whole genome shotgun (WGS) entry which is preliminary data.</text>
</comment>
<name>A0ACA9Q064_9GLOM</name>
<evidence type="ECO:0000313" key="2">
    <source>
        <dbReference type="Proteomes" id="UP000789525"/>
    </source>
</evidence>
<reference evidence="1" key="1">
    <citation type="submission" date="2021-06" db="EMBL/GenBank/DDBJ databases">
        <authorList>
            <person name="Kallberg Y."/>
            <person name="Tangrot J."/>
            <person name="Rosling A."/>
        </authorList>
    </citation>
    <scope>NUCLEOTIDE SEQUENCE</scope>
    <source>
        <strain evidence="1">CL356</strain>
    </source>
</reference>
<protein>
    <submittedName>
        <fullName evidence="1">258_t:CDS:1</fullName>
    </submittedName>
</protein>
<evidence type="ECO:0000313" key="1">
    <source>
        <dbReference type="EMBL" id="CAG8730803.1"/>
    </source>
</evidence>
<keyword evidence="2" id="KW-1185">Reference proteome</keyword>
<accession>A0ACA9Q064</accession>
<sequence length="86" mass="8639">MNTSTSRSSTPSTPQIAPLLPPPPGSRFSRPAPSIDLLNERSAAATSATDNVSTSSGMGDLASLIGNGKSTSGGLSAQDLSFFEGL</sequence>
<dbReference type="Proteomes" id="UP000789525">
    <property type="component" value="Unassembled WGS sequence"/>
</dbReference>